<dbReference type="EMBL" id="QPKV01000014">
    <property type="protein sequence ID" value="RDC54343.1"/>
    <property type="molecule type" value="Genomic_DNA"/>
</dbReference>
<dbReference type="AlphaFoldDB" id="A0A369PP17"/>
<evidence type="ECO:0000313" key="2">
    <source>
        <dbReference type="Proteomes" id="UP000253961"/>
    </source>
</evidence>
<accession>A0A369PP17</accession>
<reference evidence="1 2" key="1">
    <citation type="submission" date="2018-07" db="EMBL/GenBank/DDBJ databases">
        <title>Pedobacter sp. nov., isolated from soil.</title>
        <authorList>
            <person name="Zhou L.Y."/>
            <person name="Du Z.J."/>
        </authorList>
    </citation>
    <scope>NUCLEOTIDE SEQUENCE [LARGE SCALE GENOMIC DNA]</scope>
    <source>
        <strain evidence="1 2">JDX94</strain>
    </source>
</reference>
<protein>
    <submittedName>
        <fullName evidence="1">Uncharacterized protein</fullName>
    </submittedName>
</protein>
<keyword evidence="2" id="KW-1185">Reference proteome</keyword>
<dbReference type="OrthoDB" id="710556at2"/>
<dbReference type="RefSeq" id="WP_115404770.1">
    <property type="nucleotide sequence ID" value="NZ_QPKV01000014.1"/>
</dbReference>
<evidence type="ECO:0000313" key="1">
    <source>
        <dbReference type="EMBL" id="RDC54343.1"/>
    </source>
</evidence>
<proteinExistence type="predicted"/>
<sequence>MDELLGMPVMVHPQLTQDPVLMRGQVGTVIGADLHSDTIVVAFGNKGAGSYHSDALLVLKPHNELYKDLLEKVKQLKIADFKSLLRLSMHQSTGSPRQIMEAMAALKDSPQALDFATRPLPEMLEMDYGTDLQQGNSIGMGR</sequence>
<dbReference type="Proteomes" id="UP000253961">
    <property type="component" value="Unassembled WGS sequence"/>
</dbReference>
<organism evidence="1 2">
    <name type="scientific">Pedobacter chinensis</name>
    <dbReference type="NCBI Taxonomy" id="2282421"/>
    <lineage>
        <taxon>Bacteria</taxon>
        <taxon>Pseudomonadati</taxon>
        <taxon>Bacteroidota</taxon>
        <taxon>Sphingobacteriia</taxon>
        <taxon>Sphingobacteriales</taxon>
        <taxon>Sphingobacteriaceae</taxon>
        <taxon>Pedobacter</taxon>
    </lineage>
</organism>
<gene>
    <name evidence="1" type="ORF">DU508_21720</name>
</gene>
<comment type="caution">
    <text evidence="1">The sequence shown here is derived from an EMBL/GenBank/DDBJ whole genome shotgun (WGS) entry which is preliminary data.</text>
</comment>
<name>A0A369PP17_9SPHI</name>